<evidence type="ECO:0000313" key="4">
    <source>
        <dbReference type="Proteomes" id="UP000198623"/>
    </source>
</evidence>
<organism evidence="3 4">
    <name type="scientific">Neptunomonas qingdaonensis</name>
    <dbReference type="NCBI Taxonomy" id="1045558"/>
    <lineage>
        <taxon>Bacteria</taxon>
        <taxon>Pseudomonadati</taxon>
        <taxon>Pseudomonadota</taxon>
        <taxon>Gammaproteobacteria</taxon>
        <taxon>Oceanospirillales</taxon>
        <taxon>Oceanospirillaceae</taxon>
        <taxon>Neptunomonas</taxon>
    </lineage>
</organism>
<dbReference type="EMBL" id="FOOU01000002">
    <property type="protein sequence ID" value="SFF98083.1"/>
    <property type="molecule type" value="Genomic_DNA"/>
</dbReference>
<reference evidence="4" key="1">
    <citation type="submission" date="2016-10" db="EMBL/GenBank/DDBJ databases">
        <authorList>
            <person name="Varghese N."/>
            <person name="Submissions S."/>
        </authorList>
    </citation>
    <scope>NUCLEOTIDE SEQUENCE [LARGE SCALE GENOMIC DNA]</scope>
    <source>
        <strain evidence="4">CGMCC 1.10971</strain>
    </source>
</reference>
<dbReference type="InterPro" id="IPR037138">
    <property type="entry name" value="His_deacetylse_dom_sf"/>
</dbReference>
<dbReference type="GO" id="GO:0040029">
    <property type="term" value="P:epigenetic regulation of gene expression"/>
    <property type="evidence" value="ECO:0007669"/>
    <property type="project" value="TreeGrafter"/>
</dbReference>
<sequence length="307" mass="34242">MTTTFITHEDCALHNMGPEHPESPIRLLAIRKVLERTGLIQQLETMQSIHVTPEQVALAHAALHQKRLEMKLPDEGIVYADEDTALCPHSLHAASLAAGSTILATNRVLAGKTDNAFCAVRPPGHHAEHNTPMGFCFFNNVAIGAMQALQHPQVNRVAVVDFDVHHCNGTVDIFKDKPEVLVCSTFQHPYYPERYCDIKRPNIVNCPMPAHSDSAFFRNIVEKKWLPALQNHKPDMIFISAGFDAHHEDPMADINLNEDDYRWVTKLLMDVARVYSQGRLVSVLEGGYNPVALAFSVEAHVETLAGY</sequence>
<dbReference type="AlphaFoldDB" id="A0A1I2N373"/>
<protein>
    <submittedName>
        <fullName evidence="3">Acetoin utilization deacetylase AcuC</fullName>
    </submittedName>
</protein>
<dbReference type="OrthoDB" id="9808367at2"/>
<dbReference type="Pfam" id="PF00850">
    <property type="entry name" value="Hist_deacetyl"/>
    <property type="match status" value="1"/>
</dbReference>
<dbReference type="Proteomes" id="UP000198623">
    <property type="component" value="Unassembled WGS sequence"/>
</dbReference>
<dbReference type="PANTHER" id="PTHR10625:SF10">
    <property type="entry name" value="HISTONE DEACETYLASE HDAC1"/>
    <property type="match status" value="1"/>
</dbReference>
<dbReference type="SUPFAM" id="SSF52768">
    <property type="entry name" value="Arginase/deacetylase"/>
    <property type="match status" value="1"/>
</dbReference>
<evidence type="ECO:0000313" key="3">
    <source>
        <dbReference type="EMBL" id="SFF98083.1"/>
    </source>
</evidence>
<evidence type="ECO:0000256" key="1">
    <source>
        <dbReference type="ARBA" id="ARBA00005947"/>
    </source>
</evidence>
<dbReference type="STRING" id="1045558.SAMN05216175_102260"/>
<evidence type="ECO:0000259" key="2">
    <source>
        <dbReference type="Pfam" id="PF00850"/>
    </source>
</evidence>
<dbReference type="InterPro" id="IPR023801">
    <property type="entry name" value="His_deacetylse_dom"/>
</dbReference>
<feature type="domain" description="Histone deacetylase" evidence="2">
    <location>
        <begin position="20"/>
        <end position="304"/>
    </location>
</feature>
<accession>A0A1I2N373</accession>
<dbReference type="CDD" id="cd11599">
    <property type="entry name" value="HDAC_classII_2"/>
    <property type="match status" value="1"/>
</dbReference>
<dbReference type="PANTHER" id="PTHR10625">
    <property type="entry name" value="HISTONE DEACETYLASE HDAC1-RELATED"/>
    <property type="match status" value="1"/>
</dbReference>
<gene>
    <name evidence="3" type="ORF">SAMN05216175_102260</name>
</gene>
<dbReference type="RefSeq" id="WP_090724866.1">
    <property type="nucleotide sequence ID" value="NZ_FOOU01000002.1"/>
</dbReference>
<comment type="similarity">
    <text evidence="1">Belongs to the histone deacetylase family.</text>
</comment>
<dbReference type="PRINTS" id="PR01270">
    <property type="entry name" value="HDASUPER"/>
</dbReference>
<dbReference type="GO" id="GO:0004407">
    <property type="term" value="F:histone deacetylase activity"/>
    <property type="evidence" value="ECO:0007669"/>
    <property type="project" value="TreeGrafter"/>
</dbReference>
<dbReference type="InterPro" id="IPR000286">
    <property type="entry name" value="HDACs"/>
</dbReference>
<name>A0A1I2N373_9GAMM</name>
<dbReference type="Gene3D" id="3.40.800.20">
    <property type="entry name" value="Histone deacetylase domain"/>
    <property type="match status" value="1"/>
</dbReference>
<dbReference type="InterPro" id="IPR023696">
    <property type="entry name" value="Ureohydrolase_dom_sf"/>
</dbReference>
<keyword evidence="4" id="KW-1185">Reference proteome</keyword>
<proteinExistence type="inferred from homology"/>